<dbReference type="EMBL" id="JACHFD010000006">
    <property type="protein sequence ID" value="MBB5351356.1"/>
    <property type="molecule type" value="Genomic_DNA"/>
</dbReference>
<name>A0A840V2T0_9BACT</name>
<accession>A0A840V2T0</accession>
<gene>
    <name evidence="2" type="ORF">HNR46_001592</name>
</gene>
<dbReference type="AlphaFoldDB" id="A0A840V2T0"/>
<evidence type="ECO:0000313" key="2">
    <source>
        <dbReference type="EMBL" id="MBB5351356.1"/>
    </source>
</evidence>
<sequence length="673" mass="74691">MQRDMLPDDVALIVDSAINGDVQASSLFFATMADRWPHLQKAISELARAARKAPWKIKAWTEDEDTEPTSSAEEKAAFFRRILWRADPLEEKSEGAIEDLFEWLTWQYFTGIGVSEVRWKKREDGMIVPRAYFLTPARFCAYPSTGTFGDIEDQLMLDPEGGLTGWTNLVPFNEGKYRNRFLVAIKRGHLGHPTVAAPLRALSTYWLAAQYGLKWFLQYTQKFGTPYMWATYQSDPDRDPVCQMLAEMAANGYGVGPSGMELKPLDVMKGASQIPQKELIELADRQCDAFILGQTLTTDTGENGNRSLGMVHQNIRQDVIEGVCDFIGGILTRQLGRHILRLNYGSHEEAPEIYPDWPDNKDEKAMAERDEIIVRAFPGLEWSESAIRERYGIEKPKDVSDTFIAGGSREQGGPAAGAAPVANTPPSGAPDLTARAAAKRAAEEVWEEFEDSLGVPRSEMPQTTNRNRSALVQFLRARGVDASLTLPRAGDLKPSQKNFRRDKVDAIKQAMSDGTLKGGSILTSSDGYVIDGHHRWLAQLELDPEAQIESQMLGVPAMRALMLLHRMPSTKIAAKQETPPPEDGLEKIVDSMLENLTGVSAEWLGNVQPFFARLAALAESGNVSDEDLIEAVEKAQGEMPELFDRLDTEALSDALEDSMAAAMLEGSTYRFKP</sequence>
<organism evidence="2 3">
    <name type="scientific">Haloferula luteola</name>
    <dbReference type="NCBI Taxonomy" id="595692"/>
    <lineage>
        <taxon>Bacteria</taxon>
        <taxon>Pseudomonadati</taxon>
        <taxon>Verrucomicrobiota</taxon>
        <taxon>Verrucomicrobiia</taxon>
        <taxon>Verrucomicrobiales</taxon>
        <taxon>Verrucomicrobiaceae</taxon>
        <taxon>Haloferula</taxon>
    </lineage>
</organism>
<proteinExistence type="predicted"/>
<comment type="caution">
    <text evidence="2">The sequence shown here is derived from an EMBL/GenBank/DDBJ whole genome shotgun (WGS) entry which is preliminary data.</text>
</comment>
<evidence type="ECO:0000256" key="1">
    <source>
        <dbReference type="SAM" id="MobiDB-lite"/>
    </source>
</evidence>
<feature type="compositionally biased region" description="Low complexity" evidence="1">
    <location>
        <begin position="412"/>
        <end position="426"/>
    </location>
</feature>
<evidence type="ECO:0000313" key="3">
    <source>
        <dbReference type="Proteomes" id="UP000557717"/>
    </source>
</evidence>
<protein>
    <submittedName>
        <fullName evidence="2">Phage gp29-like protein</fullName>
    </submittedName>
</protein>
<dbReference type="InterPro" id="IPR009279">
    <property type="entry name" value="Portal_Mu"/>
</dbReference>
<feature type="region of interest" description="Disordered" evidence="1">
    <location>
        <begin position="406"/>
        <end position="427"/>
    </location>
</feature>
<keyword evidence="3" id="KW-1185">Reference proteome</keyword>
<dbReference type="Pfam" id="PF06074">
    <property type="entry name" value="Portal_Mu"/>
    <property type="match status" value="1"/>
</dbReference>
<reference evidence="2 3" key="1">
    <citation type="submission" date="2020-08" db="EMBL/GenBank/DDBJ databases">
        <title>Genomic Encyclopedia of Type Strains, Phase IV (KMG-IV): sequencing the most valuable type-strain genomes for metagenomic binning, comparative biology and taxonomic classification.</title>
        <authorList>
            <person name="Goeker M."/>
        </authorList>
    </citation>
    <scope>NUCLEOTIDE SEQUENCE [LARGE SCALE GENOMIC DNA]</scope>
    <source>
        <strain evidence="2 3">YC6886</strain>
    </source>
</reference>
<dbReference type="Proteomes" id="UP000557717">
    <property type="component" value="Unassembled WGS sequence"/>
</dbReference>